<name>A8RFC1_9FIRM</name>
<dbReference type="SMART" id="SM01061">
    <property type="entry name" value="CAT_RBD"/>
    <property type="match status" value="1"/>
</dbReference>
<dbReference type="SUPFAM" id="SSF50151">
    <property type="entry name" value="SacY-like RNA-binding domain"/>
    <property type="match status" value="1"/>
</dbReference>
<dbReference type="PANTHER" id="PTHR30185">
    <property type="entry name" value="CRYPTIC BETA-GLUCOSIDE BGL OPERON ANTITERMINATOR"/>
    <property type="match status" value="1"/>
</dbReference>
<dbReference type="InterPro" id="IPR050661">
    <property type="entry name" value="BglG_antiterminators"/>
</dbReference>
<organism evidence="5 6">
    <name type="scientific">Amedibacillus dolichus DSM 3991</name>
    <dbReference type="NCBI Taxonomy" id="428127"/>
    <lineage>
        <taxon>Bacteria</taxon>
        <taxon>Bacillati</taxon>
        <taxon>Bacillota</taxon>
        <taxon>Erysipelotrichia</taxon>
        <taxon>Erysipelotrichales</taxon>
        <taxon>Erysipelotrichaceae</taxon>
        <taxon>Amedibacillus</taxon>
    </lineage>
</organism>
<dbReference type="Gene3D" id="2.30.24.10">
    <property type="entry name" value="CAT RNA-binding domain"/>
    <property type="match status" value="1"/>
</dbReference>
<reference evidence="5 6" key="2">
    <citation type="submission" date="2007-09" db="EMBL/GenBank/DDBJ databases">
        <authorList>
            <person name="Fulton L."/>
            <person name="Clifton S."/>
            <person name="Fulton B."/>
            <person name="Xu J."/>
            <person name="Minx P."/>
            <person name="Pepin K.H."/>
            <person name="Johnson M."/>
            <person name="Thiruvilangam P."/>
            <person name="Bhonagiri V."/>
            <person name="Nash W.E."/>
            <person name="Mardis E.R."/>
            <person name="Wilson R.K."/>
        </authorList>
    </citation>
    <scope>NUCLEOTIDE SEQUENCE [LARGE SCALE GENOMIC DNA]</scope>
    <source>
        <strain evidence="5 6">DSM 3991</strain>
    </source>
</reference>
<comment type="caution">
    <text evidence="5">The sequence shown here is derived from an EMBL/GenBank/DDBJ whole genome shotgun (WGS) entry which is preliminary data.</text>
</comment>
<evidence type="ECO:0000313" key="5">
    <source>
        <dbReference type="EMBL" id="EDP10188.1"/>
    </source>
</evidence>
<dbReference type="HOGENOM" id="CLU_078802_0_0_9"/>
<dbReference type="AlphaFoldDB" id="A8RFC1"/>
<evidence type="ECO:0000256" key="2">
    <source>
        <dbReference type="ARBA" id="ARBA00023015"/>
    </source>
</evidence>
<gene>
    <name evidence="5" type="ORF">EUBDOL_02202</name>
</gene>
<dbReference type="STRING" id="428127.EUBDOL_02202"/>
<evidence type="ECO:0000259" key="4">
    <source>
        <dbReference type="PROSITE" id="PS51372"/>
    </source>
</evidence>
<dbReference type="Proteomes" id="UP000004090">
    <property type="component" value="Unassembled WGS sequence"/>
</dbReference>
<protein>
    <submittedName>
        <fullName evidence="5">PRD domain protein</fullName>
    </submittedName>
</protein>
<sequence>MIMDYFYLKTINNNAICATNEYHHEVIILGKAIGIKCNRSFHSLVDKKLIERVFIADNENRKYIETIIGQIPYTLFKVVDDVIKQAEDDLQTKFKDVLYLSLLDHIYFAYKTWEDKQKIENPLLNELKMFNSKEFNAAKHSIQIINNTLKTDFDEHEAAFIAFHYINALSNLSSFQNKTIMKDLEQTVNYIDKLTNYSLDKSSYLYGRLLIHLKCLFNRLVTDERIEYDAAFINDFSNSLKVAHEEEWEYAVKISSFMKYELHLNVNDGETAYLTMHIVPILKQKGGKQT</sequence>
<dbReference type="SUPFAM" id="SSF63520">
    <property type="entry name" value="PTS-regulatory domain, PRD"/>
    <property type="match status" value="2"/>
</dbReference>
<feature type="domain" description="PRD" evidence="4">
    <location>
        <begin position="176"/>
        <end position="288"/>
    </location>
</feature>
<dbReference type="GO" id="GO:0006355">
    <property type="term" value="P:regulation of DNA-templated transcription"/>
    <property type="evidence" value="ECO:0007669"/>
    <property type="project" value="InterPro"/>
</dbReference>
<dbReference type="Pfam" id="PF03123">
    <property type="entry name" value="CAT_RBD"/>
    <property type="match status" value="1"/>
</dbReference>
<keyword evidence="3" id="KW-0804">Transcription</keyword>
<dbReference type="PROSITE" id="PS51372">
    <property type="entry name" value="PRD_2"/>
    <property type="match status" value="2"/>
</dbReference>
<proteinExistence type="predicted"/>
<dbReference type="Pfam" id="PF00874">
    <property type="entry name" value="PRD"/>
    <property type="match status" value="2"/>
</dbReference>
<dbReference type="PANTHER" id="PTHR30185:SF18">
    <property type="entry name" value="TRANSCRIPTIONAL REGULATOR MTLR"/>
    <property type="match status" value="1"/>
</dbReference>
<dbReference type="Gene3D" id="1.10.1790.10">
    <property type="entry name" value="PRD domain"/>
    <property type="match status" value="2"/>
</dbReference>
<reference evidence="5 6" key="1">
    <citation type="submission" date="2007-09" db="EMBL/GenBank/DDBJ databases">
        <title>Draft genome sequence of Eubacterium dolichum (DSM 3991).</title>
        <authorList>
            <person name="Sudarsanam P."/>
            <person name="Ley R."/>
            <person name="Guruge J."/>
            <person name="Turnbaugh P.J."/>
            <person name="Mahowald M."/>
            <person name="Liep D."/>
            <person name="Gordon J."/>
        </authorList>
    </citation>
    <scope>NUCLEOTIDE SEQUENCE [LARGE SCALE GENOMIC DNA]</scope>
    <source>
        <strain evidence="5 6">DSM 3991</strain>
    </source>
</reference>
<feature type="domain" description="PRD" evidence="4">
    <location>
        <begin position="70"/>
        <end position="175"/>
    </location>
</feature>
<accession>A8RFC1</accession>
<evidence type="ECO:0000256" key="1">
    <source>
        <dbReference type="ARBA" id="ARBA00022737"/>
    </source>
</evidence>
<dbReference type="InterPro" id="IPR036650">
    <property type="entry name" value="CAT_RNA-bd_dom_sf"/>
</dbReference>
<dbReference type="InterPro" id="IPR004341">
    <property type="entry name" value="CAT_RNA-bd_dom"/>
</dbReference>
<dbReference type="EMBL" id="ABAW02000025">
    <property type="protein sequence ID" value="EDP10188.1"/>
    <property type="molecule type" value="Genomic_DNA"/>
</dbReference>
<keyword evidence="2" id="KW-0805">Transcription regulation</keyword>
<keyword evidence="1" id="KW-0677">Repeat</keyword>
<evidence type="ECO:0000313" key="6">
    <source>
        <dbReference type="Proteomes" id="UP000004090"/>
    </source>
</evidence>
<evidence type="ECO:0000256" key="3">
    <source>
        <dbReference type="ARBA" id="ARBA00023163"/>
    </source>
</evidence>
<dbReference type="GO" id="GO:0003723">
    <property type="term" value="F:RNA binding"/>
    <property type="evidence" value="ECO:0007669"/>
    <property type="project" value="InterPro"/>
</dbReference>
<dbReference type="InterPro" id="IPR011608">
    <property type="entry name" value="PRD"/>
</dbReference>
<dbReference type="eggNOG" id="COG3711">
    <property type="taxonomic scope" value="Bacteria"/>
</dbReference>
<dbReference type="InterPro" id="IPR036634">
    <property type="entry name" value="PRD_sf"/>
</dbReference>